<name>A0AAQ3PQ10_PASNO</name>
<proteinExistence type="inferred from homology"/>
<sequence length="366" mass="40590">MTAVSQTTKAPTDAELLQAQADLWRHSLYYLTSMALKCAVELSIPTAIHNLGGAASLQDLVNALSLPKTKLPFLGRLMRLLVTTGIFMSGEEEETYRLNLLSWLLVDGAEAEDHGYQKYFVMGTNSQKCVEPALSLADWFKKDLAMPLPSPFEDLHGVPIYHDDTPKLLGEDFDSMVTKGLAAHDNFAIATTIRECIDLFKGLQSLTDCCGGDGTTVRAIVKAFPGIKCTVLDLPKVIEKAPADDAVRYVAGDMFDFIPPAQAVLLKLVLHFWNDEDCVKILEQCRKAIPSREEGGKVIIIEVVLGYSMGPIMYEAQVLLDMAMMVSTRGRQRSENEWHDIFMKAGFSDYKIVKKIGARSFIEVYP</sequence>
<dbReference type="SUPFAM" id="SSF46785">
    <property type="entry name" value="Winged helix' DNA-binding domain"/>
    <property type="match status" value="1"/>
</dbReference>
<evidence type="ECO:0000259" key="6">
    <source>
        <dbReference type="Pfam" id="PF00891"/>
    </source>
</evidence>
<gene>
    <name evidence="8" type="ORF">U9M48_004415</name>
</gene>
<organism evidence="8 9">
    <name type="scientific">Paspalum notatum var. saurae</name>
    <dbReference type="NCBI Taxonomy" id="547442"/>
    <lineage>
        <taxon>Eukaryota</taxon>
        <taxon>Viridiplantae</taxon>
        <taxon>Streptophyta</taxon>
        <taxon>Embryophyta</taxon>
        <taxon>Tracheophyta</taxon>
        <taxon>Spermatophyta</taxon>
        <taxon>Magnoliopsida</taxon>
        <taxon>Liliopsida</taxon>
        <taxon>Poales</taxon>
        <taxon>Poaceae</taxon>
        <taxon>PACMAD clade</taxon>
        <taxon>Panicoideae</taxon>
        <taxon>Andropogonodae</taxon>
        <taxon>Paspaleae</taxon>
        <taxon>Paspalinae</taxon>
        <taxon>Paspalum</taxon>
    </lineage>
</organism>
<dbReference type="FunFam" id="3.40.50.150:FF:000185">
    <property type="entry name" value="O-methyltransferase family protein"/>
    <property type="match status" value="1"/>
</dbReference>
<dbReference type="InterPro" id="IPR036388">
    <property type="entry name" value="WH-like_DNA-bd_sf"/>
</dbReference>
<evidence type="ECO:0000256" key="5">
    <source>
        <dbReference type="PIRSR" id="PIRSR005739-1"/>
    </source>
</evidence>
<dbReference type="GO" id="GO:0046983">
    <property type="term" value="F:protein dimerization activity"/>
    <property type="evidence" value="ECO:0007669"/>
    <property type="project" value="InterPro"/>
</dbReference>
<feature type="domain" description="O-methyltransferase C-terminal" evidence="6">
    <location>
        <begin position="136"/>
        <end position="348"/>
    </location>
</feature>
<comment type="similarity">
    <text evidence="4">Belongs to the class I-like SAM-binding methyltransferase superfamily. Cation-independent O-methyltransferase family. COMT subfamily.</text>
</comment>
<evidence type="ECO:0000256" key="2">
    <source>
        <dbReference type="ARBA" id="ARBA00022679"/>
    </source>
</evidence>
<dbReference type="InterPro" id="IPR036390">
    <property type="entry name" value="WH_DNA-bd_sf"/>
</dbReference>
<evidence type="ECO:0000256" key="4">
    <source>
        <dbReference type="ARBA" id="ARBA00034481"/>
    </source>
</evidence>
<dbReference type="AlphaFoldDB" id="A0AAQ3PQ10"/>
<dbReference type="PROSITE" id="PS51683">
    <property type="entry name" value="SAM_OMT_II"/>
    <property type="match status" value="1"/>
</dbReference>
<dbReference type="Proteomes" id="UP001341281">
    <property type="component" value="Chromosome 01"/>
</dbReference>
<dbReference type="SUPFAM" id="SSF53335">
    <property type="entry name" value="S-adenosyl-L-methionine-dependent methyltransferases"/>
    <property type="match status" value="1"/>
</dbReference>
<feature type="active site" description="Proton acceptor" evidence="5">
    <location>
        <position position="271"/>
    </location>
</feature>
<dbReference type="Gene3D" id="3.40.50.150">
    <property type="entry name" value="Vaccinia Virus protein VP39"/>
    <property type="match status" value="1"/>
</dbReference>
<dbReference type="Pfam" id="PF08100">
    <property type="entry name" value="Dimerisation"/>
    <property type="match status" value="1"/>
</dbReference>
<feature type="domain" description="O-methyltransferase dimerisation" evidence="7">
    <location>
        <begin position="24"/>
        <end position="106"/>
    </location>
</feature>
<dbReference type="Pfam" id="PF00891">
    <property type="entry name" value="Methyltransf_2"/>
    <property type="match status" value="1"/>
</dbReference>
<dbReference type="PANTHER" id="PTHR11746">
    <property type="entry name" value="O-METHYLTRANSFERASE"/>
    <property type="match status" value="1"/>
</dbReference>
<dbReference type="GO" id="GO:0008171">
    <property type="term" value="F:O-methyltransferase activity"/>
    <property type="evidence" value="ECO:0007669"/>
    <property type="project" value="InterPro"/>
</dbReference>
<evidence type="ECO:0000313" key="9">
    <source>
        <dbReference type="Proteomes" id="UP001341281"/>
    </source>
</evidence>
<protein>
    <recommendedName>
        <fullName evidence="10">O-methyltransferase</fullName>
    </recommendedName>
</protein>
<dbReference type="GO" id="GO:0032259">
    <property type="term" value="P:methylation"/>
    <property type="evidence" value="ECO:0007669"/>
    <property type="project" value="UniProtKB-KW"/>
</dbReference>
<dbReference type="InterPro" id="IPR016461">
    <property type="entry name" value="COMT-like"/>
</dbReference>
<evidence type="ECO:0000256" key="3">
    <source>
        <dbReference type="ARBA" id="ARBA00022691"/>
    </source>
</evidence>
<accession>A0AAQ3PQ10</accession>
<keyword evidence="1" id="KW-0489">Methyltransferase</keyword>
<evidence type="ECO:0008006" key="10">
    <source>
        <dbReference type="Google" id="ProtNLM"/>
    </source>
</evidence>
<dbReference type="Gene3D" id="1.10.10.10">
    <property type="entry name" value="Winged helix-like DNA-binding domain superfamily/Winged helix DNA-binding domain"/>
    <property type="match status" value="1"/>
</dbReference>
<dbReference type="InterPro" id="IPR001077">
    <property type="entry name" value="COMT_C"/>
</dbReference>
<keyword evidence="9" id="KW-1185">Reference proteome</keyword>
<dbReference type="InterPro" id="IPR012967">
    <property type="entry name" value="COMT_dimerisation"/>
</dbReference>
<evidence type="ECO:0000256" key="1">
    <source>
        <dbReference type="ARBA" id="ARBA00022603"/>
    </source>
</evidence>
<dbReference type="InterPro" id="IPR029063">
    <property type="entry name" value="SAM-dependent_MTases_sf"/>
</dbReference>
<evidence type="ECO:0000313" key="8">
    <source>
        <dbReference type="EMBL" id="WVZ53484.1"/>
    </source>
</evidence>
<evidence type="ECO:0000259" key="7">
    <source>
        <dbReference type="Pfam" id="PF08100"/>
    </source>
</evidence>
<dbReference type="FunFam" id="1.10.10.10:FF:000213">
    <property type="entry name" value="Coniferyl alcohol 9-O-methyltransferase"/>
    <property type="match status" value="1"/>
</dbReference>
<dbReference type="EMBL" id="CP144745">
    <property type="protein sequence ID" value="WVZ53484.1"/>
    <property type="molecule type" value="Genomic_DNA"/>
</dbReference>
<dbReference type="PIRSF" id="PIRSF005739">
    <property type="entry name" value="O-mtase"/>
    <property type="match status" value="1"/>
</dbReference>
<reference evidence="8 9" key="1">
    <citation type="submission" date="2024-02" db="EMBL/GenBank/DDBJ databases">
        <title>High-quality chromosome-scale genome assembly of Pensacola bahiagrass (Paspalum notatum Flugge var. saurae).</title>
        <authorList>
            <person name="Vega J.M."/>
            <person name="Podio M."/>
            <person name="Orjuela J."/>
            <person name="Siena L.A."/>
            <person name="Pessino S.C."/>
            <person name="Combes M.C."/>
            <person name="Mariac C."/>
            <person name="Albertini E."/>
            <person name="Pupilli F."/>
            <person name="Ortiz J.P.A."/>
            <person name="Leblanc O."/>
        </authorList>
    </citation>
    <scope>NUCLEOTIDE SEQUENCE [LARGE SCALE GENOMIC DNA]</scope>
    <source>
        <strain evidence="8">R1</strain>
        <tissue evidence="8">Leaf</tissue>
    </source>
</reference>
<keyword evidence="3" id="KW-0949">S-adenosyl-L-methionine</keyword>
<keyword evidence="2" id="KW-0808">Transferase</keyword>